<accession>A0A9D4NFX7</accession>
<evidence type="ECO:0000313" key="2">
    <source>
        <dbReference type="Proteomes" id="UP000828390"/>
    </source>
</evidence>
<organism evidence="1 2">
    <name type="scientific">Dreissena polymorpha</name>
    <name type="common">Zebra mussel</name>
    <name type="synonym">Mytilus polymorpha</name>
    <dbReference type="NCBI Taxonomy" id="45954"/>
    <lineage>
        <taxon>Eukaryota</taxon>
        <taxon>Metazoa</taxon>
        <taxon>Spiralia</taxon>
        <taxon>Lophotrochozoa</taxon>
        <taxon>Mollusca</taxon>
        <taxon>Bivalvia</taxon>
        <taxon>Autobranchia</taxon>
        <taxon>Heteroconchia</taxon>
        <taxon>Euheterodonta</taxon>
        <taxon>Imparidentia</taxon>
        <taxon>Neoheterodontei</taxon>
        <taxon>Myida</taxon>
        <taxon>Dreissenoidea</taxon>
        <taxon>Dreissenidae</taxon>
        <taxon>Dreissena</taxon>
    </lineage>
</organism>
<protein>
    <submittedName>
        <fullName evidence="1">Uncharacterized protein</fullName>
    </submittedName>
</protein>
<dbReference type="Proteomes" id="UP000828390">
    <property type="component" value="Unassembled WGS sequence"/>
</dbReference>
<reference evidence="1" key="2">
    <citation type="submission" date="2020-11" db="EMBL/GenBank/DDBJ databases">
        <authorList>
            <person name="McCartney M.A."/>
            <person name="Auch B."/>
            <person name="Kono T."/>
            <person name="Mallez S."/>
            <person name="Becker A."/>
            <person name="Gohl D.M."/>
            <person name="Silverstein K.A.T."/>
            <person name="Koren S."/>
            <person name="Bechman K.B."/>
            <person name="Herman A."/>
            <person name="Abrahante J.E."/>
            <person name="Garbe J."/>
        </authorList>
    </citation>
    <scope>NUCLEOTIDE SEQUENCE</scope>
    <source>
        <strain evidence="1">Duluth1</strain>
        <tissue evidence="1">Whole animal</tissue>
    </source>
</reference>
<dbReference type="Pfam" id="PF10229">
    <property type="entry name" value="MMADHC"/>
    <property type="match status" value="2"/>
</dbReference>
<proteinExistence type="predicted"/>
<dbReference type="PANTHER" id="PTHR13192:SF3">
    <property type="entry name" value="COBALAMIN TRAFFICKING PROTEIN CBLD"/>
    <property type="match status" value="1"/>
</dbReference>
<sequence>MLSRRIMFLPNLGAAIRHVRAFSWQRSGENTEILYKVVGDTDTGNYTVWPDKKLGPFGPQDSRFPFPGNVGHTLESPSVARNDFLKGPRAAVNTEAIFELLPDEHRGKILTQACDAIEAMDEASSPSPDDLLECVAYDCPHFIRKDFADLFPEKNIMSGPFTVITISQKTKQDMTGWSEEVEKEREQLLKAVSMTGWSEEVEEEREQLLKAVSMTGWSVEVEEEREQLLKAVSMTGWSAEIEKEREQLLKAVSMTCWSVEVEKEREQLLKAFVEGASDICEALQCAGFWADFIEPSCGKPFLGAHTNASLYETDERYRKLGFEIEDLGCCKVIRHHVWGTHAYVGCLFTNAPASHPILALMKRNS</sequence>
<comment type="caution">
    <text evidence="1">The sequence shown here is derived from an EMBL/GenBank/DDBJ whole genome shotgun (WGS) entry which is preliminary data.</text>
</comment>
<dbReference type="GO" id="GO:0009235">
    <property type="term" value="P:cobalamin metabolic process"/>
    <property type="evidence" value="ECO:0007669"/>
    <property type="project" value="InterPro"/>
</dbReference>
<dbReference type="AlphaFoldDB" id="A0A9D4NFX7"/>
<keyword evidence="2" id="KW-1185">Reference proteome</keyword>
<gene>
    <name evidence="1" type="ORF">DPMN_018852</name>
</gene>
<dbReference type="EMBL" id="JAIWYP010000001">
    <property type="protein sequence ID" value="KAH3894695.1"/>
    <property type="molecule type" value="Genomic_DNA"/>
</dbReference>
<dbReference type="PANTHER" id="PTHR13192">
    <property type="entry name" value="MY011 PROTEIN"/>
    <property type="match status" value="1"/>
</dbReference>
<dbReference type="GO" id="GO:0005739">
    <property type="term" value="C:mitochondrion"/>
    <property type="evidence" value="ECO:0007669"/>
    <property type="project" value="TreeGrafter"/>
</dbReference>
<reference evidence="1" key="1">
    <citation type="journal article" date="2019" name="bioRxiv">
        <title>The Genome of the Zebra Mussel, Dreissena polymorpha: A Resource for Invasive Species Research.</title>
        <authorList>
            <person name="McCartney M.A."/>
            <person name="Auch B."/>
            <person name="Kono T."/>
            <person name="Mallez S."/>
            <person name="Zhang Y."/>
            <person name="Obille A."/>
            <person name="Becker A."/>
            <person name="Abrahante J.E."/>
            <person name="Garbe J."/>
            <person name="Badalamenti J.P."/>
            <person name="Herman A."/>
            <person name="Mangelson H."/>
            <person name="Liachko I."/>
            <person name="Sullivan S."/>
            <person name="Sone E.D."/>
            <person name="Koren S."/>
            <person name="Silverstein K.A.T."/>
            <person name="Beckman K.B."/>
            <person name="Gohl D.M."/>
        </authorList>
    </citation>
    <scope>NUCLEOTIDE SEQUENCE</scope>
    <source>
        <strain evidence="1">Duluth1</strain>
        <tissue evidence="1">Whole animal</tissue>
    </source>
</reference>
<dbReference type="InterPro" id="IPR019362">
    <property type="entry name" value="MMADHC"/>
</dbReference>
<evidence type="ECO:0000313" key="1">
    <source>
        <dbReference type="EMBL" id="KAH3894695.1"/>
    </source>
</evidence>
<name>A0A9D4NFX7_DREPO</name>